<comment type="caution">
    <text evidence="1">The sequence shown here is derived from an EMBL/GenBank/DDBJ whole genome shotgun (WGS) entry which is preliminary data.</text>
</comment>
<keyword evidence="2" id="KW-1185">Reference proteome</keyword>
<dbReference type="EMBL" id="MPOG01000019">
    <property type="protein sequence ID" value="OOH92990.1"/>
    <property type="molecule type" value="Genomic_DNA"/>
</dbReference>
<organism evidence="1 2">
    <name type="scientific">Elizabethkingia meningoseptica</name>
    <name type="common">Chryseobacterium meningosepticum</name>
    <dbReference type="NCBI Taxonomy" id="238"/>
    <lineage>
        <taxon>Bacteria</taxon>
        <taxon>Pseudomonadati</taxon>
        <taxon>Bacteroidota</taxon>
        <taxon>Flavobacteriia</taxon>
        <taxon>Flavobacteriales</taxon>
        <taxon>Weeksellaceae</taxon>
        <taxon>Elizabethkingia</taxon>
    </lineage>
</organism>
<dbReference type="STRING" id="238.BBD35_06620"/>
<dbReference type="Proteomes" id="UP000188947">
    <property type="component" value="Unassembled WGS sequence"/>
</dbReference>
<evidence type="ECO:0000313" key="1">
    <source>
        <dbReference type="EMBL" id="OOH92990.1"/>
    </source>
</evidence>
<name>A0A1V3TVK0_ELIME</name>
<dbReference type="AlphaFoldDB" id="A0A1V3TVK0"/>
<proteinExistence type="predicted"/>
<accession>A0A1V3TVK0</accession>
<reference evidence="1 2" key="1">
    <citation type="submission" date="2016-11" db="EMBL/GenBank/DDBJ databases">
        <title>Genome sequence and comparative genomic analysis of clinical strain Elizabethkingia meningoseptica 61421 PRCM.</title>
        <authorList>
            <person name="Wang M."/>
            <person name="Hu S."/>
            <person name="Cao L."/>
            <person name="Jiang T."/>
            <person name="Zhou Y."/>
            <person name="Ming D."/>
        </authorList>
    </citation>
    <scope>NUCLEOTIDE SEQUENCE [LARGE SCALE GENOMIC DNA]</scope>
    <source>
        <strain evidence="1 2">61421 PRCM</strain>
    </source>
</reference>
<sequence length="75" mass="8523">MQEFCLLKKFLVVQLLKTNNNTKTIVKKTAAVIQKQEPIIVKTNVEVSFVKIAFTTSISFSQPLKAIRVLSVRKM</sequence>
<protein>
    <submittedName>
        <fullName evidence="1">Uncharacterized protein</fullName>
    </submittedName>
</protein>
<gene>
    <name evidence="1" type="ORF">BMF97_16015</name>
</gene>
<evidence type="ECO:0000313" key="2">
    <source>
        <dbReference type="Proteomes" id="UP000188947"/>
    </source>
</evidence>